<dbReference type="STRING" id="1263868.RESH_05019"/>
<evidence type="ECO:0000313" key="2">
    <source>
        <dbReference type="EMBL" id="EMI24419.1"/>
    </source>
</evidence>
<protein>
    <submittedName>
        <fullName evidence="2">Uncharacterized protein</fullName>
    </submittedName>
</protein>
<comment type="caution">
    <text evidence="2">The sequence shown here is derived from an EMBL/GenBank/DDBJ whole genome shotgun (WGS) entry which is preliminary data.</text>
</comment>
<dbReference type="EMBL" id="ANOF01000156">
    <property type="protein sequence ID" value="EMI24419.1"/>
    <property type="molecule type" value="Genomic_DNA"/>
</dbReference>
<gene>
    <name evidence="2" type="ORF">RESH_05019</name>
</gene>
<name>M5SE39_9BACT</name>
<evidence type="ECO:0000313" key="3">
    <source>
        <dbReference type="Proteomes" id="UP000011996"/>
    </source>
</evidence>
<dbReference type="PATRIC" id="fig|1263868.3.peg.5459"/>
<dbReference type="Proteomes" id="UP000011996">
    <property type="component" value="Unassembled WGS sequence"/>
</dbReference>
<accession>M5SE39</accession>
<reference evidence="2 3" key="1">
    <citation type="journal article" date="2013" name="Mar. Genomics">
        <title>Expression of sulfatases in Rhodopirellula baltica and the diversity of sulfatases in the genus Rhodopirellula.</title>
        <authorList>
            <person name="Wegner C.E."/>
            <person name="Richter-Heitmann T."/>
            <person name="Klindworth A."/>
            <person name="Klockow C."/>
            <person name="Richter M."/>
            <person name="Achstetter T."/>
            <person name="Glockner F.O."/>
            <person name="Harder J."/>
        </authorList>
    </citation>
    <scope>NUCLEOTIDE SEQUENCE [LARGE SCALE GENOMIC DNA]</scope>
    <source>
        <strain evidence="2 3">SH398</strain>
    </source>
</reference>
<proteinExistence type="predicted"/>
<sequence>MAEQFRRILESGHCPELEDPLLRFSQQIGGNSVSRYLETVNITPLFTVNAAIQEQRTKSKHLQEQLERQQKNLNTLEQCVDGTPWNVLDIDESLRSGILLVQSQNPLHRESDCQSLGDRFRKHGVAFSSYPQGVIRISTPKSLASNHATNVMEQAFQCVA</sequence>
<organism evidence="2 3">
    <name type="scientific">Rhodopirellula europaea SH398</name>
    <dbReference type="NCBI Taxonomy" id="1263868"/>
    <lineage>
        <taxon>Bacteria</taxon>
        <taxon>Pseudomonadati</taxon>
        <taxon>Planctomycetota</taxon>
        <taxon>Planctomycetia</taxon>
        <taxon>Pirellulales</taxon>
        <taxon>Pirellulaceae</taxon>
        <taxon>Rhodopirellula</taxon>
    </lineage>
</organism>
<evidence type="ECO:0000256" key="1">
    <source>
        <dbReference type="SAM" id="Coils"/>
    </source>
</evidence>
<dbReference type="AlphaFoldDB" id="M5SE39"/>
<keyword evidence="1" id="KW-0175">Coiled coil</keyword>
<feature type="coiled-coil region" evidence="1">
    <location>
        <begin position="52"/>
        <end position="79"/>
    </location>
</feature>